<evidence type="ECO:0000313" key="8">
    <source>
        <dbReference type="EMBL" id="MDC0684184.1"/>
    </source>
</evidence>
<dbReference type="Pfam" id="PF07624">
    <property type="entry name" value="PSD2"/>
    <property type="match status" value="1"/>
</dbReference>
<dbReference type="PROSITE" id="PS51257">
    <property type="entry name" value="PROKAR_LIPOPROTEIN"/>
    <property type="match status" value="1"/>
</dbReference>
<dbReference type="EMBL" id="JAQNDK010000005">
    <property type="protein sequence ID" value="MDC0684184.1"/>
    <property type="molecule type" value="Genomic_DNA"/>
</dbReference>
<evidence type="ECO:0000259" key="4">
    <source>
        <dbReference type="Pfam" id="PF07626"/>
    </source>
</evidence>
<dbReference type="Pfam" id="PF07637">
    <property type="entry name" value="PSD5"/>
    <property type="match status" value="1"/>
</dbReference>
<evidence type="ECO:0000259" key="3">
    <source>
        <dbReference type="Pfam" id="PF07624"/>
    </source>
</evidence>
<feature type="domain" description="DUF1592" evidence="6">
    <location>
        <begin position="231"/>
        <end position="359"/>
    </location>
</feature>
<dbReference type="InterPro" id="IPR011478">
    <property type="entry name" value="DUF1585"/>
</dbReference>
<organism evidence="8 9">
    <name type="scientific">Sorangium atrum</name>
    <dbReference type="NCBI Taxonomy" id="2995308"/>
    <lineage>
        <taxon>Bacteria</taxon>
        <taxon>Pseudomonadati</taxon>
        <taxon>Myxococcota</taxon>
        <taxon>Polyangia</taxon>
        <taxon>Polyangiales</taxon>
        <taxon>Polyangiaceae</taxon>
        <taxon>Sorangium</taxon>
    </lineage>
</organism>
<name>A0ABT5CCK9_9BACT</name>
<gene>
    <name evidence="8" type="ORF">POL72_41060</name>
</gene>
<sequence>MNRSTPRMLLAAIALFSAAACSGTSGDGGSDPGDGPGTSTGTGPGPGPGTDPGAQCEPGVTAPGPTPRLTRLTHAQYDNSIRDLFGKDMKASAAFLADPAFEGFNNNAKGLLVSDRLARDYRRAAETIAADAVVDQAVLGKILPCAPEGDGAACARQFIRELGKRVYRRPLSAEQEEAYVAAYARGNGLFDAGTPFEQGVRHVIEAMLQSPHFLYRIELSEELDGAGIIPLDAYEVATRLSYLLWNSLPDDALLEAAEGGALGTPEGIEAEARRMLDDPKATSALDDFHAQWLHMSRYADLSKDPALYEDFDASVSSAMVGETKQFIRHVVLEMEGDFRTLMTAPVGFVNDKLAPIYGVEGSFTSELVETPLDPAERAGLLTQAGFLSSHAFFNKSSPIHRGVFIQRQILCTDLPDPPANINTTLPPIQGEIKTTRDQVEVHTSPDACNKCHGVINPPGFALEHFDAVGRYRADEDGETIDATGTIAVGDGEISFDGAVDLATQLAESPVAQRCYLTNWYRYGNARQLSREDACTIADLDAKLGASGYNIKELLVALTQTKTFRYRAVEEVDQ</sequence>
<evidence type="ECO:0000259" key="5">
    <source>
        <dbReference type="Pfam" id="PF07627"/>
    </source>
</evidence>
<dbReference type="Pfam" id="PF07627">
    <property type="entry name" value="PSCyt3"/>
    <property type="match status" value="1"/>
</dbReference>
<evidence type="ECO:0000259" key="7">
    <source>
        <dbReference type="Pfam" id="PF07637"/>
    </source>
</evidence>
<feature type="domain" description="DUF1588" evidence="5">
    <location>
        <begin position="377"/>
        <end position="474"/>
    </location>
</feature>
<dbReference type="InterPro" id="IPR013043">
    <property type="entry name" value="DUF1595"/>
</dbReference>
<evidence type="ECO:0000259" key="6">
    <source>
        <dbReference type="Pfam" id="PF07631"/>
    </source>
</evidence>
<dbReference type="Pfam" id="PF07626">
    <property type="entry name" value="PSD3"/>
    <property type="match status" value="1"/>
</dbReference>
<feature type="chain" id="PRO_5045368368" evidence="2">
    <location>
        <begin position="23"/>
        <end position="573"/>
    </location>
</feature>
<accession>A0ABT5CCK9</accession>
<feature type="domain" description="DUF1595" evidence="7">
    <location>
        <begin position="154"/>
        <end position="218"/>
    </location>
</feature>
<protein>
    <submittedName>
        <fullName evidence="8">DUF1592 domain-containing protein</fullName>
    </submittedName>
</protein>
<dbReference type="RefSeq" id="WP_272102308.1">
    <property type="nucleotide sequence ID" value="NZ_JAQNDK010000005.1"/>
</dbReference>
<dbReference type="Proteomes" id="UP001217485">
    <property type="component" value="Unassembled WGS sequence"/>
</dbReference>
<keyword evidence="2" id="KW-0732">Signal</keyword>
<comment type="caution">
    <text evidence="8">The sequence shown here is derived from an EMBL/GenBank/DDBJ whole genome shotgun (WGS) entry which is preliminary data.</text>
</comment>
<feature type="domain" description="DUF1587" evidence="4">
    <location>
        <begin position="71"/>
        <end position="133"/>
    </location>
</feature>
<evidence type="ECO:0000256" key="1">
    <source>
        <dbReference type="SAM" id="MobiDB-lite"/>
    </source>
</evidence>
<reference evidence="8 9" key="1">
    <citation type="submission" date="2023-01" db="EMBL/GenBank/DDBJ databases">
        <title>Minimal conservation of predation-associated metabolite biosynthetic gene clusters underscores biosynthetic potential of Myxococcota including descriptions for ten novel species: Archangium lansinium sp. nov., Myxococcus landrumus sp. nov., Nannocystis bai.</title>
        <authorList>
            <person name="Ahearne A."/>
            <person name="Stevens C."/>
            <person name="Dowd S."/>
        </authorList>
    </citation>
    <scope>NUCLEOTIDE SEQUENCE [LARGE SCALE GENOMIC DNA]</scope>
    <source>
        <strain evidence="8 9">WIWO2</strain>
    </source>
</reference>
<dbReference type="Pfam" id="PF07631">
    <property type="entry name" value="PSD4"/>
    <property type="match status" value="1"/>
</dbReference>
<evidence type="ECO:0000256" key="2">
    <source>
        <dbReference type="SAM" id="SignalP"/>
    </source>
</evidence>
<feature type="region of interest" description="Disordered" evidence="1">
    <location>
        <begin position="23"/>
        <end position="69"/>
    </location>
</feature>
<feature type="compositionally biased region" description="Gly residues" evidence="1">
    <location>
        <begin position="25"/>
        <end position="50"/>
    </location>
</feature>
<feature type="signal peptide" evidence="2">
    <location>
        <begin position="1"/>
        <end position="22"/>
    </location>
</feature>
<dbReference type="InterPro" id="IPR013036">
    <property type="entry name" value="DUF1587"/>
</dbReference>
<dbReference type="InterPro" id="IPR013039">
    <property type="entry name" value="DUF1588"/>
</dbReference>
<keyword evidence="9" id="KW-1185">Reference proteome</keyword>
<proteinExistence type="predicted"/>
<feature type="domain" description="DUF1585" evidence="3">
    <location>
        <begin position="494"/>
        <end position="563"/>
    </location>
</feature>
<evidence type="ECO:0000313" key="9">
    <source>
        <dbReference type="Proteomes" id="UP001217485"/>
    </source>
</evidence>
<dbReference type="InterPro" id="IPR013042">
    <property type="entry name" value="DUF1592"/>
</dbReference>